<proteinExistence type="predicted"/>
<sequence>MRALRRFCSTIDETREPETMTAKELDKLLSRFFKDITKENGEEYEPSTLASFQRSFQRYFSEKKLPFNTFEDDEFSRSRQVLAAKRKSLVQSGFEPETSPENCAGEMCCWKKILKQAENFSFGGRRGDKKQGKATVKLATDDLSLQSSSLQIFIQSFSRTGHELMCVSGAQRSSVLLSFGESDGRLDAAVVPHPCKDVAQPYCVPFPTEAETSHQNTELNDIETGSDSDIVYVSEHVPVSVSVPVSQLPPKRIIQAHRLNIKNDLIDLFRDPVIMSQDIAIIVIDARGVEEVGRDVGLLRDVFSLFWKETYDSLFVGENERVPFSFCLKRSLLVFLGGSAVTSAMLTQSFRNYIAVDEKCLIDKCLAGDMKWDDEDEMSQLLEVFSNYDCRIMVNSENVSQVIEEIAHKELLQKPQCILQTAGRI</sequence>
<evidence type="ECO:0000313" key="2">
    <source>
        <dbReference type="Proteomes" id="UP000225706"/>
    </source>
</evidence>
<dbReference type="InterPro" id="IPR042838">
    <property type="entry name" value="KIAA1958"/>
</dbReference>
<evidence type="ECO:0000313" key="1">
    <source>
        <dbReference type="EMBL" id="PFX19780.1"/>
    </source>
</evidence>
<dbReference type="OrthoDB" id="5964417at2759"/>
<dbReference type="EMBL" id="LSMT01000345">
    <property type="protein sequence ID" value="PFX19780.1"/>
    <property type="molecule type" value="Genomic_DNA"/>
</dbReference>
<dbReference type="AlphaFoldDB" id="A0A2B4RTA2"/>
<dbReference type="PANTHER" id="PTHR46963:SF2">
    <property type="match status" value="1"/>
</dbReference>
<comment type="caution">
    <text evidence="1">The sequence shown here is derived from an EMBL/GenBank/DDBJ whole genome shotgun (WGS) entry which is preliminary data.</text>
</comment>
<accession>A0A2B4RTA2</accession>
<keyword evidence="2" id="KW-1185">Reference proteome</keyword>
<dbReference type="Proteomes" id="UP000225706">
    <property type="component" value="Unassembled WGS sequence"/>
</dbReference>
<protein>
    <submittedName>
        <fullName evidence="1">Uncharacterized protein</fullName>
    </submittedName>
</protein>
<organism evidence="1 2">
    <name type="scientific">Stylophora pistillata</name>
    <name type="common">Smooth cauliflower coral</name>
    <dbReference type="NCBI Taxonomy" id="50429"/>
    <lineage>
        <taxon>Eukaryota</taxon>
        <taxon>Metazoa</taxon>
        <taxon>Cnidaria</taxon>
        <taxon>Anthozoa</taxon>
        <taxon>Hexacorallia</taxon>
        <taxon>Scleractinia</taxon>
        <taxon>Astrocoeniina</taxon>
        <taxon>Pocilloporidae</taxon>
        <taxon>Stylophora</taxon>
    </lineage>
</organism>
<gene>
    <name evidence="1" type="ORF">AWC38_SpisGene15814</name>
</gene>
<reference evidence="2" key="1">
    <citation type="journal article" date="2017" name="bioRxiv">
        <title>Comparative analysis of the genomes of Stylophora pistillata and Acropora digitifera provides evidence for extensive differences between species of corals.</title>
        <authorList>
            <person name="Voolstra C.R."/>
            <person name="Li Y."/>
            <person name="Liew Y.J."/>
            <person name="Baumgarten S."/>
            <person name="Zoccola D."/>
            <person name="Flot J.-F."/>
            <person name="Tambutte S."/>
            <person name="Allemand D."/>
            <person name="Aranda M."/>
        </authorList>
    </citation>
    <scope>NUCLEOTIDE SEQUENCE [LARGE SCALE GENOMIC DNA]</scope>
</reference>
<name>A0A2B4RTA2_STYPI</name>
<dbReference type="PANTHER" id="PTHR46963">
    <property type="entry name" value="SIMILAR TO RIKEN CDNA E130308A19"/>
    <property type="match status" value="1"/>
</dbReference>